<name>A0ABQ2BDM9_9MICO</name>
<dbReference type="SUPFAM" id="SSF52540">
    <property type="entry name" value="P-loop containing nucleoside triphosphate hydrolases"/>
    <property type="match status" value="1"/>
</dbReference>
<dbReference type="RefSeq" id="WP_308808278.1">
    <property type="nucleotide sequence ID" value="NZ_BMDG01000018.1"/>
</dbReference>
<dbReference type="Gene3D" id="3.40.50.300">
    <property type="entry name" value="P-loop containing nucleotide triphosphate hydrolases"/>
    <property type="match status" value="1"/>
</dbReference>
<dbReference type="EMBL" id="BMDG01000018">
    <property type="protein sequence ID" value="GGI11988.1"/>
    <property type="molecule type" value="Genomic_DNA"/>
</dbReference>
<accession>A0ABQ2BDM9</accession>
<dbReference type="InterPro" id="IPR027417">
    <property type="entry name" value="P-loop_NTPase"/>
</dbReference>
<dbReference type="Pfam" id="PF13671">
    <property type="entry name" value="AAA_33"/>
    <property type="match status" value="1"/>
</dbReference>
<keyword evidence="2" id="KW-1185">Reference proteome</keyword>
<dbReference type="InterPro" id="IPR007061">
    <property type="entry name" value="MST-like"/>
</dbReference>
<sequence>MTVTILTGPSGAGKTTVAALLTADAARPTVNLTSDTFYRSIATGFVPPYLSGSQQQNDTVAAALVGAVGAYVRGGYDVVLDGVVGPWFLPPFRAAAAREGWDLAYVVLRPGLEVALARATDRSDAELRDPAAVRSVHASFADLGELEAHARDTGDEEPAATAAAVRAALDRGELRVPVRATVEEEGATTVEPPASTRVDPPLRVDEATTLRAYLDYHRDTLRWKTAGLSAEQLRTPHPPSTLTLGGLLKHLALVESDWFAAVLDGGTVMAPFDTADWDADRDWEFTTAADDSPEDLRALFEAAVADADRRIDAALASDDGLESLSRRESSRHGEGAFSLRWILVHMIEEYARHNGHADLLREAVDGVTGE</sequence>
<dbReference type="CDD" id="cd00267">
    <property type="entry name" value="ABC_ATPase"/>
    <property type="match status" value="1"/>
</dbReference>
<organism evidence="1 2">
    <name type="scientific">Isoptericola cucumis</name>
    <dbReference type="NCBI Taxonomy" id="1776856"/>
    <lineage>
        <taxon>Bacteria</taxon>
        <taxon>Bacillati</taxon>
        <taxon>Actinomycetota</taxon>
        <taxon>Actinomycetes</taxon>
        <taxon>Micrococcales</taxon>
        <taxon>Promicromonosporaceae</taxon>
        <taxon>Isoptericola</taxon>
    </lineage>
</organism>
<evidence type="ECO:0000313" key="2">
    <source>
        <dbReference type="Proteomes" id="UP000632535"/>
    </source>
</evidence>
<dbReference type="SUPFAM" id="SSF109854">
    <property type="entry name" value="DinB/YfiT-like putative metalloenzymes"/>
    <property type="match status" value="1"/>
</dbReference>
<dbReference type="InterPro" id="IPR034660">
    <property type="entry name" value="DinB/YfiT-like"/>
</dbReference>
<comment type="caution">
    <text evidence="1">The sequence shown here is derived from an EMBL/GenBank/DDBJ whole genome shotgun (WGS) entry which is preliminary data.</text>
</comment>
<dbReference type="Gene3D" id="1.20.120.450">
    <property type="entry name" value="dinb family like domain"/>
    <property type="match status" value="1"/>
</dbReference>
<dbReference type="Proteomes" id="UP000632535">
    <property type="component" value="Unassembled WGS sequence"/>
</dbReference>
<reference evidence="2" key="1">
    <citation type="journal article" date="2019" name="Int. J. Syst. Evol. Microbiol.">
        <title>The Global Catalogue of Microorganisms (GCM) 10K type strain sequencing project: providing services to taxonomists for standard genome sequencing and annotation.</title>
        <authorList>
            <consortium name="The Broad Institute Genomics Platform"/>
            <consortium name="The Broad Institute Genome Sequencing Center for Infectious Disease"/>
            <person name="Wu L."/>
            <person name="Ma J."/>
        </authorList>
    </citation>
    <scope>NUCLEOTIDE SEQUENCE [LARGE SCALE GENOMIC DNA]</scope>
    <source>
        <strain evidence="2">CCM 8653</strain>
    </source>
</reference>
<evidence type="ECO:0000313" key="1">
    <source>
        <dbReference type="EMBL" id="GGI11988.1"/>
    </source>
</evidence>
<evidence type="ECO:0008006" key="3">
    <source>
        <dbReference type="Google" id="ProtNLM"/>
    </source>
</evidence>
<proteinExistence type="predicted"/>
<dbReference type="Pfam" id="PF04978">
    <property type="entry name" value="MST"/>
    <property type="match status" value="1"/>
</dbReference>
<protein>
    <recommendedName>
        <fullName evidence="3">DUF664 domain-containing protein</fullName>
    </recommendedName>
</protein>
<gene>
    <name evidence="1" type="ORF">GCM10007368_38930</name>
</gene>